<comment type="caution">
    <text evidence="2">The sequence shown here is derived from an EMBL/GenBank/DDBJ whole genome shotgun (WGS) entry which is preliminary data.</text>
</comment>
<proteinExistence type="predicted"/>
<name>A0A8J2WF12_9NEOP</name>
<protein>
    <submittedName>
        <fullName evidence="2">(African queen) hypothetical protein</fullName>
    </submittedName>
</protein>
<dbReference type="AlphaFoldDB" id="A0A8J2WF12"/>
<dbReference type="Proteomes" id="UP000789524">
    <property type="component" value="Unassembled WGS sequence"/>
</dbReference>
<keyword evidence="3" id="KW-1185">Reference proteome</keyword>
<gene>
    <name evidence="2" type="ORF">DCHRY22_LOCUS15465</name>
</gene>
<feature type="region of interest" description="Disordered" evidence="1">
    <location>
        <begin position="64"/>
        <end position="89"/>
    </location>
</feature>
<accession>A0A8J2WF12</accession>
<evidence type="ECO:0000313" key="3">
    <source>
        <dbReference type="Proteomes" id="UP000789524"/>
    </source>
</evidence>
<dbReference type="EMBL" id="CAKASE010000082">
    <property type="protein sequence ID" value="CAG9584969.1"/>
    <property type="molecule type" value="Genomic_DNA"/>
</dbReference>
<evidence type="ECO:0000256" key="1">
    <source>
        <dbReference type="SAM" id="MobiDB-lite"/>
    </source>
</evidence>
<sequence>MILFIINRLSGRDVARYIKIMPRGRRSTVRVVLAGVDSTPRNSPASAGQLYKYSGRVPTSSCGAVRPVSGASEPGVRRGAPPATRRPLAASQPPAFHVFLHPSQPILHDPFFNS</sequence>
<reference evidence="2" key="1">
    <citation type="submission" date="2021-09" db="EMBL/GenBank/DDBJ databases">
        <authorList>
            <person name="Martin H S."/>
        </authorList>
    </citation>
    <scope>NUCLEOTIDE SEQUENCE</scope>
</reference>
<evidence type="ECO:0000313" key="2">
    <source>
        <dbReference type="EMBL" id="CAG9584969.1"/>
    </source>
</evidence>
<organism evidence="2 3">
    <name type="scientific">Danaus chrysippus</name>
    <name type="common">African queen</name>
    <dbReference type="NCBI Taxonomy" id="151541"/>
    <lineage>
        <taxon>Eukaryota</taxon>
        <taxon>Metazoa</taxon>
        <taxon>Ecdysozoa</taxon>
        <taxon>Arthropoda</taxon>
        <taxon>Hexapoda</taxon>
        <taxon>Insecta</taxon>
        <taxon>Pterygota</taxon>
        <taxon>Neoptera</taxon>
        <taxon>Endopterygota</taxon>
        <taxon>Lepidoptera</taxon>
        <taxon>Glossata</taxon>
        <taxon>Ditrysia</taxon>
        <taxon>Papilionoidea</taxon>
        <taxon>Nymphalidae</taxon>
        <taxon>Danainae</taxon>
        <taxon>Danaini</taxon>
        <taxon>Danaina</taxon>
        <taxon>Danaus</taxon>
        <taxon>Anosia</taxon>
    </lineage>
</organism>